<reference evidence="1 2" key="1">
    <citation type="submission" date="2017-03" db="EMBL/GenBank/DDBJ databases">
        <authorList>
            <person name="Afonso C.L."/>
            <person name="Miller P.J."/>
            <person name="Scott M.A."/>
            <person name="Spackman E."/>
            <person name="Goraichik I."/>
            <person name="Dimitrov K.M."/>
            <person name="Suarez D.L."/>
            <person name="Swayne D.E."/>
        </authorList>
    </citation>
    <scope>NUCLEOTIDE SEQUENCE [LARGE SCALE GENOMIC DNA]</scope>
    <source>
        <strain evidence="1">SB41UT1</strain>
    </source>
</reference>
<dbReference type="Proteomes" id="UP000196573">
    <property type="component" value="Unassembled WGS sequence"/>
</dbReference>
<sequence length="67" mass="7812">MEIEQVHISEIRPGDTVIHKTHERTVGKKDIKRCPLLGHVLFGDPYNLGTIKVKRVIYPRFYKGKRV</sequence>
<proteinExistence type="predicted"/>
<dbReference type="OrthoDB" id="5880927at2"/>
<evidence type="ECO:0000313" key="1">
    <source>
        <dbReference type="EMBL" id="SMA33565.1"/>
    </source>
</evidence>
<dbReference type="EMBL" id="FWPT01000001">
    <property type="protein sequence ID" value="SMA33565.1"/>
    <property type="molecule type" value="Genomic_DNA"/>
</dbReference>
<protein>
    <submittedName>
        <fullName evidence="1">Uncharacterized protein</fullName>
    </submittedName>
</protein>
<keyword evidence="2" id="KW-1185">Reference proteome</keyword>
<evidence type="ECO:0000313" key="2">
    <source>
        <dbReference type="Proteomes" id="UP000196573"/>
    </source>
</evidence>
<dbReference type="AlphaFoldDB" id="A0A1X7AE80"/>
<accession>A0A1X7AE80</accession>
<name>A0A1X7AE80_9GAMM</name>
<gene>
    <name evidence="1" type="ORF">EHSB41UT_00298</name>
</gene>
<organism evidence="1 2">
    <name type="scientific">Parendozoicomonas haliclonae</name>
    <dbReference type="NCBI Taxonomy" id="1960125"/>
    <lineage>
        <taxon>Bacteria</taxon>
        <taxon>Pseudomonadati</taxon>
        <taxon>Pseudomonadota</taxon>
        <taxon>Gammaproteobacteria</taxon>
        <taxon>Oceanospirillales</taxon>
        <taxon>Endozoicomonadaceae</taxon>
        <taxon>Parendozoicomonas</taxon>
    </lineage>
</organism>